<reference evidence="1 2" key="1">
    <citation type="submission" date="2018-04" db="EMBL/GenBank/DDBJ databases">
        <authorList>
            <person name="Go L.Y."/>
            <person name="Mitchell J.A."/>
        </authorList>
    </citation>
    <scope>NUCLEOTIDE SEQUENCE [LARGE SCALE GENOMIC DNA]</scope>
    <source>
        <strain evidence="1 2">KCJK7865</strain>
    </source>
</reference>
<accession>A0A2R7UHR0</accession>
<evidence type="ECO:0000313" key="1">
    <source>
        <dbReference type="EMBL" id="PTU51541.1"/>
    </source>
</evidence>
<name>A0A2R7UHR0_PSEDL</name>
<dbReference type="EMBL" id="QANO01000115">
    <property type="protein sequence ID" value="PTU51541.1"/>
    <property type="molecule type" value="Genomic_DNA"/>
</dbReference>
<gene>
    <name evidence="1" type="ORF">DBB42_13980</name>
</gene>
<comment type="caution">
    <text evidence="1">The sequence shown here is derived from an EMBL/GenBank/DDBJ whole genome shotgun (WGS) entry which is preliminary data.</text>
</comment>
<dbReference type="AlphaFoldDB" id="A0A2R7UHR0"/>
<evidence type="ECO:0000313" key="2">
    <source>
        <dbReference type="Proteomes" id="UP000244874"/>
    </source>
</evidence>
<proteinExistence type="predicted"/>
<sequence>MPRAAGINAKVQQWVFRYWPLRGLARSHRYSTCLEACGVPVGAGLPARGPGQAYPTNENAAAPFGATASDQPVWRIRRTDDAAR</sequence>
<dbReference type="Proteomes" id="UP000244874">
    <property type="component" value="Unassembled WGS sequence"/>
</dbReference>
<protein>
    <submittedName>
        <fullName evidence="1">Uncharacterized protein</fullName>
    </submittedName>
</protein>
<organism evidence="1 2">
    <name type="scientific">Pseudomonas plecoglossicida</name>
    <dbReference type="NCBI Taxonomy" id="70775"/>
    <lineage>
        <taxon>Bacteria</taxon>
        <taxon>Pseudomonadati</taxon>
        <taxon>Pseudomonadota</taxon>
        <taxon>Gammaproteobacteria</taxon>
        <taxon>Pseudomonadales</taxon>
        <taxon>Pseudomonadaceae</taxon>
        <taxon>Pseudomonas</taxon>
    </lineage>
</organism>